<dbReference type="GO" id="GO:0043565">
    <property type="term" value="F:sequence-specific DNA binding"/>
    <property type="evidence" value="ECO:0007669"/>
    <property type="project" value="InterPro"/>
</dbReference>
<keyword evidence="3" id="KW-0804">Transcription</keyword>
<dbReference type="InterPro" id="IPR018060">
    <property type="entry name" value="HTH_AraC"/>
</dbReference>
<dbReference type="InterPro" id="IPR003313">
    <property type="entry name" value="AraC-bd"/>
</dbReference>
<dbReference type="PANTHER" id="PTHR46796:SF6">
    <property type="entry name" value="ARAC SUBFAMILY"/>
    <property type="match status" value="1"/>
</dbReference>
<dbReference type="InterPro" id="IPR009057">
    <property type="entry name" value="Homeodomain-like_sf"/>
</dbReference>
<gene>
    <name evidence="5" type="ORF">QH73_0005020</name>
</gene>
<dbReference type="AlphaFoldDB" id="A0A9X5E4T8"/>
<dbReference type="InterPro" id="IPR050204">
    <property type="entry name" value="AraC_XylS_family_regulators"/>
</dbReference>
<dbReference type="Pfam" id="PF12833">
    <property type="entry name" value="HTH_18"/>
    <property type="match status" value="1"/>
</dbReference>
<dbReference type="SUPFAM" id="SSF46689">
    <property type="entry name" value="Homeodomain-like"/>
    <property type="match status" value="2"/>
</dbReference>
<evidence type="ECO:0000259" key="4">
    <source>
        <dbReference type="PROSITE" id="PS01124"/>
    </source>
</evidence>
<dbReference type="Gene3D" id="1.10.10.60">
    <property type="entry name" value="Homeodomain-like"/>
    <property type="match status" value="2"/>
</dbReference>
<dbReference type="PROSITE" id="PS00041">
    <property type="entry name" value="HTH_ARAC_FAMILY_1"/>
    <property type="match status" value="1"/>
</dbReference>
<sequence length="291" mass="33062">MAKASHTHIRDPKLPIASSQNLGWESIVVEEFQQPPGGIEHFALPEHAIAVCLATKPNRLHQIMGDRRYVGLYTKGDISITPAHLPSSYKSEGEDRYLHIQISPQFLQQVAKEAIEIDPARVEILPEFRVRNPQIEQISMMLRSALHQNDAWVNRLYIESLANLLTVHLLRDYATTQPRVALYEGGLGDRRLLQVAEYINAHLDREIKLADLAHLLGMSQFHFSRLFKQSLGTSPHQYLLQQRVERAKQLLKQTNLSVVEIALQSGFSSHSHLSQQFRQLTGMTPKAYRAG</sequence>
<keyword evidence="1" id="KW-0805">Transcription regulation</keyword>
<reference evidence="5 6" key="1">
    <citation type="journal article" date="2015" name="Genome Announc.">
        <title>Draft Genome Sequence of the Terrestrial Cyanobacterium Scytonema millei VB511283, Isolated from Eastern India.</title>
        <authorList>
            <person name="Sen D."/>
            <person name="Chandrababunaidu M.M."/>
            <person name="Singh D."/>
            <person name="Sanghi N."/>
            <person name="Ghorai A."/>
            <person name="Mishra G.P."/>
            <person name="Madduluri M."/>
            <person name="Adhikary S.P."/>
            <person name="Tripathy S."/>
        </authorList>
    </citation>
    <scope>NUCLEOTIDE SEQUENCE [LARGE SCALE GENOMIC DNA]</scope>
    <source>
        <strain evidence="5 6">VB511283</strain>
    </source>
</reference>
<proteinExistence type="predicted"/>
<dbReference type="OrthoDB" id="516605at2"/>
<keyword evidence="2" id="KW-0238">DNA-binding</keyword>
<evidence type="ECO:0000256" key="3">
    <source>
        <dbReference type="ARBA" id="ARBA00023163"/>
    </source>
</evidence>
<dbReference type="SMART" id="SM00342">
    <property type="entry name" value="HTH_ARAC"/>
    <property type="match status" value="1"/>
</dbReference>
<protein>
    <submittedName>
        <fullName evidence="5">Helix-turn-helix domain-containing protein</fullName>
    </submittedName>
</protein>
<accession>A0A9X5E4T8</accession>
<dbReference type="EMBL" id="JTJC03000001">
    <property type="protein sequence ID" value="NHC34032.1"/>
    <property type="molecule type" value="Genomic_DNA"/>
</dbReference>
<evidence type="ECO:0000313" key="6">
    <source>
        <dbReference type="Proteomes" id="UP000031532"/>
    </source>
</evidence>
<dbReference type="InterPro" id="IPR018062">
    <property type="entry name" value="HTH_AraC-typ_CS"/>
</dbReference>
<name>A0A9X5E4T8_9CYAN</name>
<keyword evidence="6" id="KW-1185">Reference proteome</keyword>
<dbReference type="PROSITE" id="PS01124">
    <property type="entry name" value="HTH_ARAC_FAMILY_2"/>
    <property type="match status" value="1"/>
</dbReference>
<dbReference type="Proteomes" id="UP000031532">
    <property type="component" value="Unassembled WGS sequence"/>
</dbReference>
<organism evidence="5 6">
    <name type="scientific">Scytonema millei VB511283</name>
    <dbReference type="NCBI Taxonomy" id="1245923"/>
    <lineage>
        <taxon>Bacteria</taxon>
        <taxon>Bacillati</taxon>
        <taxon>Cyanobacteriota</taxon>
        <taxon>Cyanophyceae</taxon>
        <taxon>Nostocales</taxon>
        <taxon>Scytonemataceae</taxon>
        <taxon>Scytonema</taxon>
    </lineage>
</organism>
<feature type="domain" description="HTH araC/xylS-type" evidence="4">
    <location>
        <begin position="193"/>
        <end position="291"/>
    </location>
</feature>
<evidence type="ECO:0000256" key="2">
    <source>
        <dbReference type="ARBA" id="ARBA00023125"/>
    </source>
</evidence>
<evidence type="ECO:0000256" key="1">
    <source>
        <dbReference type="ARBA" id="ARBA00023015"/>
    </source>
</evidence>
<dbReference type="GO" id="GO:0003700">
    <property type="term" value="F:DNA-binding transcription factor activity"/>
    <property type="evidence" value="ECO:0007669"/>
    <property type="project" value="InterPro"/>
</dbReference>
<comment type="caution">
    <text evidence="5">The sequence shown here is derived from an EMBL/GenBank/DDBJ whole genome shotgun (WGS) entry which is preliminary data.</text>
</comment>
<dbReference type="PANTHER" id="PTHR46796">
    <property type="entry name" value="HTH-TYPE TRANSCRIPTIONAL ACTIVATOR RHAS-RELATED"/>
    <property type="match status" value="1"/>
</dbReference>
<dbReference type="RefSeq" id="WP_052290257.1">
    <property type="nucleotide sequence ID" value="NZ_JTJC03000001.1"/>
</dbReference>
<evidence type="ECO:0000313" key="5">
    <source>
        <dbReference type="EMBL" id="NHC34032.1"/>
    </source>
</evidence>
<dbReference type="Pfam" id="PF02311">
    <property type="entry name" value="AraC_binding"/>
    <property type="match status" value="1"/>
</dbReference>